<feature type="transmembrane region" description="Helical" evidence="1">
    <location>
        <begin position="256"/>
        <end position="278"/>
    </location>
</feature>
<dbReference type="Gene3D" id="3.90.550.10">
    <property type="entry name" value="Spore Coat Polysaccharide Biosynthesis Protein SpsA, Chain A"/>
    <property type="match status" value="1"/>
</dbReference>
<dbReference type="EMBL" id="QLMK01000022">
    <property type="protein sequence ID" value="RAK25592.1"/>
    <property type="molecule type" value="Genomic_DNA"/>
</dbReference>
<comment type="caution">
    <text evidence="3">The sequence shown here is derived from an EMBL/GenBank/DDBJ whole genome shotgun (WGS) entry which is preliminary data.</text>
</comment>
<proteinExistence type="predicted"/>
<keyword evidence="1" id="KW-0472">Membrane</keyword>
<dbReference type="Proteomes" id="UP000249453">
    <property type="component" value="Unassembled WGS sequence"/>
</dbReference>
<dbReference type="AlphaFoldDB" id="A0A364JRS8"/>
<feature type="domain" description="Glycosyltransferase 2-like" evidence="2">
    <location>
        <begin position="4"/>
        <end position="147"/>
    </location>
</feature>
<keyword evidence="4" id="KW-1185">Reference proteome</keyword>
<evidence type="ECO:0000259" key="2">
    <source>
        <dbReference type="Pfam" id="PF00535"/>
    </source>
</evidence>
<dbReference type="SUPFAM" id="SSF53448">
    <property type="entry name" value="Nucleotide-diphospho-sugar transferases"/>
    <property type="match status" value="1"/>
</dbReference>
<name>A0A364JRS8_9HYPH</name>
<reference evidence="3 4" key="1">
    <citation type="submission" date="2018-06" db="EMBL/GenBank/DDBJ databases">
        <title>Genomic Encyclopedia of Type Strains, Phase IV (KMG-IV): sequencing the most valuable type-strain genomes for metagenomic binning, comparative biology and taxonomic classification.</title>
        <authorList>
            <person name="Goeker M."/>
        </authorList>
    </citation>
    <scope>NUCLEOTIDE SEQUENCE [LARGE SCALE GENOMIC DNA]</scope>
    <source>
        <strain evidence="3 4">DSM 26720</strain>
    </source>
</reference>
<evidence type="ECO:0000256" key="1">
    <source>
        <dbReference type="SAM" id="Phobius"/>
    </source>
</evidence>
<gene>
    <name evidence="3" type="ORF">C7374_1229</name>
</gene>
<protein>
    <submittedName>
        <fullName evidence="3">GT2 family glycosyltransferase</fullName>
    </submittedName>
</protein>
<dbReference type="InterPro" id="IPR001173">
    <property type="entry name" value="Glyco_trans_2-like"/>
</dbReference>
<sequence>MGTVTRNRPQMLERLLLSYSNLKLPENACIDFVIVENNSVTTLTEIIRKFADQVTDHNVTYLIEPVLGIASARDHVLRFATENGFDILTFADDDEEVDEHWLVELLKERDLHDLDIVGSPVRLAPLKPSYSWWQRMVWAAVNDNNQRVEKRCIKRRNEGRADALKIATGSWMGNLHFFRKTGLRFNTALGLAGGEDWRLYEDAKKLGARTGWTPHAIAYETLPAARLSLAYYYRRDRDHACMVFIERYRKDPFMSLLRLFGSIFVRIYKTIIALFMLPFRPKRALLSCVYHIGSSMGLIRACLGIESHHYLKTDGS</sequence>
<organism evidence="3 4">
    <name type="scientific">Falsochrobactrum ovis</name>
    <dbReference type="NCBI Taxonomy" id="1293442"/>
    <lineage>
        <taxon>Bacteria</taxon>
        <taxon>Pseudomonadati</taxon>
        <taxon>Pseudomonadota</taxon>
        <taxon>Alphaproteobacteria</taxon>
        <taxon>Hyphomicrobiales</taxon>
        <taxon>Brucellaceae</taxon>
        <taxon>Falsochrobactrum</taxon>
    </lineage>
</organism>
<dbReference type="GO" id="GO:0016740">
    <property type="term" value="F:transferase activity"/>
    <property type="evidence" value="ECO:0007669"/>
    <property type="project" value="UniProtKB-KW"/>
</dbReference>
<evidence type="ECO:0000313" key="4">
    <source>
        <dbReference type="Proteomes" id="UP000249453"/>
    </source>
</evidence>
<keyword evidence="1" id="KW-0812">Transmembrane</keyword>
<dbReference type="Pfam" id="PF00535">
    <property type="entry name" value="Glycos_transf_2"/>
    <property type="match status" value="1"/>
</dbReference>
<dbReference type="CDD" id="cd00761">
    <property type="entry name" value="Glyco_tranf_GTA_type"/>
    <property type="match status" value="1"/>
</dbReference>
<dbReference type="InterPro" id="IPR029044">
    <property type="entry name" value="Nucleotide-diphossugar_trans"/>
</dbReference>
<keyword evidence="1" id="KW-1133">Transmembrane helix</keyword>
<accession>A0A364JRS8</accession>
<keyword evidence="3" id="KW-0808">Transferase</keyword>
<evidence type="ECO:0000313" key="3">
    <source>
        <dbReference type="EMBL" id="RAK25592.1"/>
    </source>
</evidence>